<dbReference type="RefSeq" id="WP_273577153.1">
    <property type="nucleotide sequence ID" value="NZ_JAQRFN010000033.1"/>
</dbReference>
<evidence type="ECO:0000313" key="1">
    <source>
        <dbReference type="EMBL" id="MDC9598580.1"/>
    </source>
</evidence>
<keyword evidence="2" id="KW-1185">Reference proteome</keyword>
<sequence length="45" mass="4874">MTSVDRTAYPHFNKPLSQKELASCYTLSDDELTSSGKIPAANTAN</sequence>
<evidence type="ECO:0000313" key="2">
    <source>
        <dbReference type="Proteomes" id="UP001220225"/>
    </source>
</evidence>
<dbReference type="Proteomes" id="UP001220225">
    <property type="component" value="Unassembled WGS sequence"/>
</dbReference>
<accession>A0ABT5LZY7</accession>
<protein>
    <submittedName>
        <fullName evidence="1">Uncharacterized protein</fullName>
    </submittedName>
</protein>
<comment type="caution">
    <text evidence="1">The sequence shown here is derived from an EMBL/GenBank/DDBJ whole genome shotgun (WGS) entry which is preliminary data.</text>
</comment>
<proteinExistence type="predicted"/>
<dbReference type="EMBL" id="JAQRFN010000033">
    <property type="protein sequence ID" value="MDC9598580.1"/>
    <property type="molecule type" value="Genomic_DNA"/>
</dbReference>
<gene>
    <name evidence="1" type="ORF">PSI14_17510</name>
</gene>
<reference evidence="1 2" key="1">
    <citation type="submission" date="2023-02" db="EMBL/GenBank/DDBJ databases">
        <title>Entomopathogenic bacteria.</title>
        <authorList>
            <person name="Machado R.A."/>
        </authorList>
    </citation>
    <scope>NUCLEOTIDE SEQUENCE [LARGE SCALE GENOMIC DNA]</scope>
    <source>
        <strain evidence="1 2">XENO-2</strain>
    </source>
</reference>
<organism evidence="1 2">
    <name type="scientific">Xenorhabdus anantnagensis</name>
    <dbReference type="NCBI Taxonomy" id="3025875"/>
    <lineage>
        <taxon>Bacteria</taxon>
        <taxon>Pseudomonadati</taxon>
        <taxon>Pseudomonadota</taxon>
        <taxon>Gammaproteobacteria</taxon>
        <taxon>Enterobacterales</taxon>
        <taxon>Morganellaceae</taxon>
        <taxon>Xenorhabdus</taxon>
    </lineage>
</organism>
<name>A0ABT5LZY7_9GAMM</name>